<dbReference type="AlphaFoldDB" id="A0A1V0RJG3"/>
<dbReference type="Pfam" id="PF02620">
    <property type="entry name" value="YceD"/>
    <property type="match status" value="1"/>
</dbReference>
<gene>
    <name evidence="2" type="ORF">ROSMUCSMR3_00288</name>
</gene>
<evidence type="ECO:0000313" key="2">
    <source>
        <dbReference type="EMBL" id="ARE81795.1"/>
    </source>
</evidence>
<name>A0A1V0RJG3_9RHOB</name>
<dbReference type="Proteomes" id="UP000192273">
    <property type="component" value="Chromosome"/>
</dbReference>
<protein>
    <submittedName>
        <fullName evidence="2">Putative ACR</fullName>
    </submittedName>
</protein>
<keyword evidence="3" id="KW-1185">Reference proteome</keyword>
<dbReference type="KEGG" id="rmm:ROSMUCSMR3_00288"/>
<feature type="region of interest" description="Disordered" evidence="1">
    <location>
        <begin position="159"/>
        <end position="187"/>
    </location>
</feature>
<proteinExistence type="predicted"/>
<feature type="compositionally biased region" description="Basic and acidic residues" evidence="1">
    <location>
        <begin position="177"/>
        <end position="187"/>
    </location>
</feature>
<dbReference type="EMBL" id="CP020474">
    <property type="protein sequence ID" value="ARE81795.1"/>
    <property type="molecule type" value="Genomic_DNA"/>
</dbReference>
<organism evidence="2 3">
    <name type="scientific">Roseovarius mucosus</name>
    <dbReference type="NCBI Taxonomy" id="215743"/>
    <lineage>
        <taxon>Bacteria</taxon>
        <taxon>Pseudomonadati</taxon>
        <taxon>Pseudomonadota</taxon>
        <taxon>Alphaproteobacteria</taxon>
        <taxon>Rhodobacterales</taxon>
        <taxon>Roseobacteraceae</taxon>
        <taxon>Roseovarius</taxon>
    </lineage>
</organism>
<accession>A0A1V0RJG3</accession>
<evidence type="ECO:0000256" key="1">
    <source>
        <dbReference type="SAM" id="MobiDB-lite"/>
    </source>
</evidence>
<dbReference type="InterPro" id="IPR003772">
    <property type="entry name" value="YceD"/>
</dbReference>
<reference evidence="2 3" key="1">
    <citation type="submission" date="2017-03" db="EMBL/GenBank/DDBJ databases">
        <title>Genome Sequence of Roseovarius mucosus strain SMR3 Isolated from a culture of the Diatom Skeletonema marinoi.</title>
        <authorList>
            <person name="Topel M."/>
            <person name="Pinder M."/>
            <person name="Johansson O.N."/>
            <person name="Kourtchenko O."/>
            <person name="Godhe A."/>
            <person name="Clarke A.K."/>
        </authorList>
    </citation>
    <scope>NUCLEOTIDE SEQUENCE [LARGE SCALE GENOMIC DNA]</scope>
    <source>
        <strain evidence="2 3">SMR3</strain>
    </source>
</reference>
<dbReference type="RefSeq" id="WP_081506210.1">
    <property type="nucleotide sequence ID" value="NZ_CP020474.1"/>
</dbReference>
<dbReference type="OrthoDB" id="8443793at2"/>
<evidence type="ECO:0000313" key="3">
    <source>
        <dbReference type="Proteomes" id="UP000192273"/>
    </source>
</evidence>
<sequence>MSQHPQNTRAIRVADLSARRPVTFDIAPDAAEMARIASDLGVLALRKLSLRGTLTAEGRADWLLQAELGATVSQPCVVTLEPVQTRIDESVMRRFSPDARLDAPDPGAEIEMPEDDTLEPLGTEIDLARVMIEALSLALPPYPRKDGAELGQLTVAEEGVTPMQDEETKPFAALSGLRDKLGKPDTE</sequence>